<name>A0A9P8Y0Y1_9PEZI</name>
<dbReference type="RefSeq" id="XP_046008761.1">
    <property type="nucleotide sequence ID" value="XM_046161185.1"/>
</dbReference>
<dbReference type="Proteomes" id="UP000756346">
    <property type="component" value="Unassembled WGS sequence"/>
</dbReference>
<dbReference type="EMBL" id="JAGTJQ010000009">
    <property type="protein sequence ID" value="KAH7025213.1"/>
    <property type="molecule type" value="Genomic_DNA"/>
</dbReference>
<evidence type="ECO:0000313" key="2">
    <source>
        <dbReference type="Proteomes" id="UP000756346"/>
    </source>
</evidence>
<evidence type="ECO:0000313" key="1">
    <source>
        <dbReference type="EMBL" id="KAH7025213.1"/>
    </source>
</evidence>
<dbReference type="AlphaFoldDB" id="A0A9P8Y0Y1"/>
<accession>A0A9P8Y0Y1</accession>
<reference evidence="1" key="1">
    <citation type="journal article" date="2021" name="Nat. Commun.">
        <title>Genetic determinants of endophytism in the Arabidopsis root mycobiome.</title>
        <authorList>
            <person name="Mesny F."/>
            <person name="Miyauchi S."/>
            <person name="Thiergart T."/>
            <person name="Pickel B."/>
            <person name="Atanasova L."/>
            <person name="Karlsson M."/>
            <person name="Huettel B."/>
            <person name="Barry K.W."/>
            <person name="Haridas S."/>
            <person name="Chen C."/>
            <person name="Bauer D."/>
            <person name="Andreopoulos W."/>
            <person name="Pangilinan J."/>
            <person name="LaButti K."/>
            <person name="Riley R."/>
            <person name="Lipzen A."/>
            <person name="Clum A."/>
            <person name="Drula E."/>
            <person name="Henrissat B."/>
            <person name="Kohler A."/>
            <person name="Grigoriev I.V."/>
            <person name="Martin F.M."/>
            <person name="Hacquard S."/>
        </authorList>
    </citation>
    <scope>NUCLEOTIDE SEQUENCE</scope>
    <source>
        <strain evidence="1">MPI-CAGE-CH-0230</strain>
    </source>
</reference>
<proteinExistence type="predicted"/>
<gene>
    <name evidence="1" type="ORF">B0I36DRAFT_387530</name>
</gene>
<comment type="caution">
    <text evidence="1">The sequence shown here is derived from an EMBL/GenBank/DDBJ whole genome shotgun (WGS) entry which is preliminary data.</text>
</comment>
<protein>
    <submittedName>
        <fullName evidence="1">Uncharacterized protein</fullName>
    </submittedName>
</protein>
<dbReference type="GeneID" id="70190731"/>
<keyword evidence="2" id="KW-1185">Reference proteome</keyword>
<organism evidence="1 2">
    <name type="scientific">Microdochium trichocladiopsis</name>
    <dbReference type="NCBI Taxonomy" id="1682393"/>
    <lineage>
        <taxon>Eukaryota</taxon>
        <taxon>Fungi</taxon>
        <taxon>Dikarya</taxon>
        <taxon>Ascomycota</taxon>
        <taxon>Pezizomycotina</taxon>
        <taxon>Sordariomycetes</taxon>
        <taxon>Xylariomycetidae</taxon>
        <taxon>Xylariales</taxon>
        <taxon>Microdochiaceae</taxon>
        <taxon>Microdochium</taxon>
    </lineage>
</organism>
<sequence>MKDTTPDRQSFDYKYRGIPPAQEMIETGSEAQTRQLPTLHPPSHLQSAVNMRSHLFSLLVLVATTLATPFVEFDLGPENALEARTWDKDEKCVEFVYGHENKHLGKCCVKLRGKHLHVEYPDIKKGEYTDVNVIVQTHPITEENHKKWPYKSGHEGPCRYRKGKASCKIDVHPSWRECGKKLYIGVHGDCEVHGKHERGWGYGQCIKKNAPGNCPKSFDWNKQCHQAAQAVADKYDRPFILLALASSLSYPAAGTYRVVLLSICRERRQKIPRVVRNTTLRHHAPPVCHIRIVSECEDTRRRELGREEGLGPSLGCAGGRPGLLAVARQAVDEDDAGSVSSRFRG</sequence>